<name>A0A498K6V9_MALDO</name>
<comment type="caution">
    <text evidence="1">The sequence shown here is derived from an EMBL/GenBank/DDBJ whole genome shotgun (WGS) entry which is preliminary data.</text>
</comment>
<evidence type="ECO:0000313" key="2">
    <source>
        <dbReference type="Proteomes" id="UP000290289"/>
    </source>
</evidence>
<sequence length="86" mass="8966">MRYESVVTPIVELNLCPLDERISVILFSQALLAERGQRNVNGIEGGGLESLSVEGNGFEDVGGGVLGVKDDGLLGLIKGLLGKGGR</sequence>
<dbReference type="Proteomes" id="UP000290289">
    <property type="component" value="Chromosome 4"/>
</dbReference>
<reference evidence="1 2" key="1">
    <citation type="submission" date="2018-10" db="EMBL/GenBank/DDBJ databases">
        <title>A high-quality apple genome assembly.</title>
        <authorList>
            <person name="Hu J."/>
        </authorList>
    </citation>
    <scope>NUCLEOTIDE SEQUENCE [LARGE SCALE GENOMIC DNA]</scope>
    <source>
        <strain evidence="2">cv. HFTH1</strain>
        <tissue evidence="1">Young leaf</tissue>
    </source>
</reference>
<protein>
    <submittedName>
        <fullName evidence="1">Uncharacterized protein</fullName>
    </submittedName>
</protein>
<proteinExistence type="predicted"/>
<evidence type="ECO:0000313" key="1">
    <source>
        <dbReference type="EMBL" id="RXI01082.1"/>
    </source>
</evidence>
<organism evidence="1 2">
    <name type="scientific">Malus domestica</name>
    <name type="common">Apple</name>
    <name type="synonym">Pyrus malus</name>
    <dbReference type="NCBI Taxonomy" id="3750"/>
    <lineage>
        <taxon>Eukaryota</taxon>
        <taxon>Viridiplantae</taxon>
        <taxon>Streptophyta</taxon>
        <taxon>Embryophyta</taxon>
        <taxon>Tracheophyta</taxon>
        <taxon>Spermatophyta</taxon>
        <taxon>Magnoliopsida</taxon>
        <taxon>eudicotyledons</taxon>
        <taxon>Gunneridae</taxon>
        <taxon>Pentapetalae</taxon>
        <taxon>rosids</taxon>
        <taxon>fabids</taxon>
        <taxon>Rosales</taxon>
        <taxon>Rosaceae</taxon>
        <taxon>Amygdaloideae</taxon>
        <taxon>Maleae</taxon>
        <taxon>Malus</taxon>
    </lineage>
</organism>
<dbReference type="AlphaFoldDB" id="A0A498K6V9"/>
<gene>
    <name evidence="1" type="ORF">DVH24_001316</name>
</gene>
<accession>A0A498K6V9</accession>
<keyword evidence="2" id="KW-1185">Reference proteome</keyword>
<dbReference type="EMBL" id="RDQH01000330">
    <property type="protein sequence ID" value="RXI01082.1"/>
    <property type="molecule type" value="Genomic_DNA"/>
</dbReference>